<dbReference type="PANTHER" id="PTHR11113">
    <property type="entry name" value="N-ACETYLGLUCOSAMINE-6-PHOSPHATE DEACETYLASE"/>
    <property type="match status" value="1"/>
</dbReference>
<dbReference type="GO" id="GO:0006046">
    <property type="term" value="P:N-acetylglucosamine catabolic process"/>
    <property type="evidence" value="ECO:0007669"/>
    <property type="project" value="TreeGrafter"/>
</dbReference>
<dbReference type="InterPro" id="IPR006680">
    <property type="entry name" value="Amidohydro-rel"/>
</dbReference>
<dbReference type="PANTHER" id="PTHR11113:SF14">
    <property type="entry name" value="N-ACETYLGLUCOSAMINE-6-PHOSPHATE DEACETYLASE"/>
    <property type="match status" value="1"/>
</dbReference>
<evidence type="ECO:0000313" key="14">
    <source>
        <dbReference type="EMBL" id="OIJ22390.1"/>
    </source>
</evidence>
<dbReference type="Gene3D" id="2.30.40.10">
    <property type="entry name" value="Urease, subunit C, domain 1"/>
    <property type="match status" value="1"/>
</dbReference>
<evidence type="ECO:0000256" key="7">
    <source>
        <dbReference type="ARBA" id="ARBA00047647"/>
    </source>
</evidence>
<evidence type="ECO:0000256" key="1">
    <source>
        <dbReference type="ARBA" id="ARBA00010716"/>
    </source>
</evidence>
<dbReference type="NCBIfam" id="TIGR00221">
    <property type="entry name" value="nagA"/>
    <property type="match status" value="1"/>
</dbReference>
<feature type="binding site" evidence="11">
    <location>
        <position position="263"/>
    </location>
    <ligand>
        <name>substrate</name>
    </ligand>
</feature>
<dbReference type="EMBL" id="MLQS01000001">
    <property type="protein sequence ID" value="OIJ22390.1"/>
    <property type="molecule type" value="Genomic_DNA"/>
</dbReference>
<feature type="binding site" evidence="11">
    <location>
        <position position="152"/>
    </location>
    <ligand>
        <name>substrate</name>
    </ligand>
</feature>
<protein>
    <recommendedName>
        <fullName evidence="3">N-acetylglucosamine-6-phosphate deacetylase</fullName>
        <ecNumber evidence="2">3.5.1.25</ecNumber>
    </recommendedName>
</protein>
<dbReference type="EC" id="3.5.1.25" evidence="2"/>
<evidence type="ECO:0000256" key="9">
    <source>
        <dbReference type="PIRNR" id="PIRNR038994"/>
    </source>
</evidence>
<comment type="catalytic activity">
    <reaction evidence="7">
        <text>N-acetyl-D-glucosamine 6-phosphate + H2O = D-glucosamine 6-phosphate + acetate</text>
        <dbReference type="Rhea" id="RHEA:22936"/>
        <dbReference type="ChEBI" id="CHEBI:15377"/>
        <dbReference type="ChEBI" id="CHEBI:30089"/>
        <dbReference type="ChEBI" id="CHEBI:57513"/>
        <dbReference type="ChEBI" id="CHEBI:58725"/>
        <dbReference type="EC" id="3.5.1.25"/>
    </reaction>
</comment>
<feature type="binding site" evidence="12">
    <location>
        <position position="141"/>
    </location>
    <ligand>
        <name>Zn(2+)</name>
        <dbReference type="ChEBI" id="CHEBI:29105"/>
    </ligand>
</feature>
<dbReference type="GO" id="GO:0008448">
    <property type="term" value="F:N-acetylglucosamine-6-phosphate deacetylase activity"/>
    <property type="evidence" value="ECO:0007669"/>
    <property type="project" value="UniProtKB-EC"/>
</dbReference>
<keyword evidence="6 9" id="KW-0119">Carbohydrate metabolism</keyword>
<dbReference type="InterPro" id="IPR032466">
    <property type="entry name" value="Metal_Hydrolase"/>
</dbReference>
<evidence type="ECO:0000256" key="8">
    <source>
        <dbReference type="ARBA" id="ARBA00060590"/>
    </source>
</evidence>
<evidence type="ECO:0000259" key="13">
    <source>
        <dbReference type="Pfam" id="PF01979"/>
    </source>
</evidence>
<dbReference type="RefSeq" id="WP_071388945.1">
    <property type="nucleotide sequence ID" value="NZ_MLQS01000001.1"/>
</dbReference>
<dbReference type="FunFam" id="3.20.20.140:FF:000004">
    <property type="entry name" value="N-acetylglucosamine-6-phosphate deacetylase"/>
    <property type="match status" value="1"/>
</dbReference>
<dbReference type="SUPFAM" id="SSF51556">
    <property type="entry name" value="Metallo-dependent hydrolases"/>
    <property type="match status" value="1"/>
</dbReference>
<evidence type="ECO:0000313" key="15">
    <source>
        <dbReference type="Proteomes" id="UP000180057"/>
    </source>
</evidence>
<dbReference type="AlphaFoldDB" id="A0A1S2MCQ4"/>
<dbReference type="CDD" id="cd00854">
    <property type="entry name" value="NagA"/>
    <property type="match status" value="1"/>
</dbReference>
<dbReference type="OrthoDB" id="9776488at2"/>
<keyword evidence="4 12" id="KW-0479">Metal-binding</keyword>
<keyword evidence="15" id="KW-1185">Reference proteome</keyword>
<feature type="binding site" evidence="11">
    <location>
        <begin position="319"/>
        <end position="321"/>
    </location>
    <ligand>
        <name>substrate</name>
    </ligand>
</feature>
<name>A0A1S2MCQ4_9BACI</name>
<evidence type="ECO:0000256" key="2">
    <source>
        <dbReference type="ARBA" id="ARBA00011899"/>
    </source>
</evidence>
<dbReference type="InterPro" id="IPR011059">
    <property type="entry name" value="Metal-dep_hydrolase_composite"/>
</dbReference>
<dbReference type="PIRSF" id="PIRSF038994">
    <property type="entry name" value="NagA"/>
    <property type="match status" value="1"/>
</dbReference>
<feature type="binding site" evidence="12">
    <location>
        <position position="228"/>
    </location>
    <ligand>
        <name>Zn(2+)</name>
        <dbReference type="ChEBI" id="CHEBI:29105"/>
    </ligand>
</feature>
<gene>
    <name evidence="14" type="ORF">BKP45_07070</name>
</gene>
<dbReference type="GO" id="GO:0046872">
    <property type="term" value="F:metal ion binding"/>
    <property type="evidence" value="ECO:0007669"/>
    <property type="project" value="UniProtKB-KW"/>
</dbReference>
<accession>A0A1S2MCQ4</accession>
<comment type="similarity">
    <text evidence="1 9">Belongs to the metallo-dependent hydrolases superfamily. NagA family.</text>
</comment>
<sequence>MIKHQPFMIKGIQIYAEDYTYEKGYIKVVDGFIKEVGDVKELSSIDSLNFDEVFIPDGCSLLPGMIDIHIHGAAGTDTMDATFEAIEKMANALPHEGTTSFLATTMTQSEQAIEDALKNVTNYMKQSEGNGQAEVLGIHLEGPFINEKRNGAQPAEYITEPSLDLFKKWQEVAEGNIKLVTLAPERPGGIDLVKYLKETNVVASIGHSDATYEEVNTAILAGASHVTHLFNGMNSLHHRKPGVPGAALLRDELYVEIIADGIHVCPEMMDLAYRLKTKNKLILITDSIRAKGLTEGTYELGGQQVTVTETGATLENGTLAGSVVKMSDALQNFKKVTSCSMRDLIDMTSVNPAKQLNLFDRKGSIAEGKDADLVVMNKDLEVVFTYCRGKLAYKKGENRT</sequence>
<evidence type="ECO:0000256" key="3">
    <source>
        <dbReference type="ARBA" id="ARBA00018029"/>
    </source>
</evidence>
<dbReference type="Proteomes" id="UP000180057">
    <property type="component" value="Unassembled WGS sequence"/>
</dbReference>
<keyword evidence="5 9" id="KW-0378">Hydrolase</keyword>
<dbReference type="InterPro" id="IPR003764">
    <property type="entry name" value="GlcNAc_6-P_deAcase"/>
</dbReference>
<feature type="domain" description="Amidohydrolase-related" evidence="13">
    <location>
        <begin position="61"/>
        <end position="391"/>
    </location>
</feature>
<comment type="caution">
    <text evidence="14">The sequence shown here is derived from an EMBL/GenBank/DDBJ whole genome shotgun (WGS) entry which is preliminary data.</text>
</comment>
<organism evidence="14 15">
    <name type="scientific">Anaerobacillus alkalidiazotrophicus</name>
    <dbReference type="NCBI Taxonomy" id="472963"/>
    <lineage>
        <taxon>Bacteria</taxon>
        <taxon>Bacillati</taxon>
        <taxon>Bacillota</taxon>
        <taxon>Bacilli</taxon>
        <taxon>Bacillales</taxon>
        <taxon>Bacillaceae</taxon>
        <taxon>Anaerobacillus</taxon>
    </lineage>
</organism>
<dbReference type="Gene3D" id="3.20.20.140">
    <property type="entry name" value="Metal-dependent hydrolases"/>
    <property type="match status" value="1"/>
</dbReference>
<evidence type="ECO:0000256" key="12">
    <source>
        <dbReference type="PIRSR" id="PIRSR038994-3"/>
    </source>
</evidence>
<reference evidence="14 15" key="1">
    <citation type="submission" date="2016-10" db="EMBL/GenBank/DDBJ databases">
        <title>Draft genome sequences of four alkaliphilic bacteria belonging to the Anaerobacillus genus.</title>
        <authorList>
            <person name="Bassil N.M."/>
            <person name="Lloyd J.R."/>
        </authorList>
    </citation>
    <scope>NUCLEOTIDE SEQUENCE [LARGE SCALE GENOMIC DNA]</scope>
    <source>
        <strain evidence="14 15">DSM 22531</strain>
    </source>
</reference>
<evidence type="ECO:0000256" key="4">
    <source>
        <dbReference type="ARBA" id="ARBA00022723"/>
    </source>
</evidence>
<feature type="binding site" evidence="12">
    <location>
        <position position="207"/>
    </location>
    <ligand>
        <name>Zn(2+)</name>
        <dbReference type="ChEBI" id="CHEBI:29105"/>
    </ligand>
</feature>
<feature type="binding site" evidence="11">
    <location>
        <position position="239"/>
    </location>
    <ligand>
        <name>substrate</name>
    </ligand>
</feature>
<dbReference type="STRING" id="472963.BKP45_07070"/>
<dbReference type="Pfam" id="PF01979">
    <property type="entry name" value="Amidohydro_1"/>
    <property type="match status" value="1"/>
</dbReference>
<evidence type="ECO:0000256" key="11">
    <source>
        <dbReference type="PIRSR" id="PIRSR038994-2"/>
    </source>
</evidence>
<feature type="binding site" evidence="11">
    <location>
        <begin position="231"/>
        <end position="232"/>
    </location>
    <ligand>
        <name>substrate</name>
    </ligand>
</feature>
<proteinExistence type="inferred from homology"/>
<dbReference type="SUPFAM" id="SSF51338">
    <property type="entry name" value="Composite domain of metallo-dependent hydrolases"/>
    <property type="match status" value="1"/>
</dbReference>
<evidence type="ECO:0000256" key="10">
    <source>
        <dbReference type="PIRSR" id="PIRSR038994-1"/>
    </source>
</evidence>
<evidence type="ECO:0000256" key="6">
    <source>
        <dbReference type="ARBA" id="ARBA00023277"/>
    </source>
</evidence>
<comment type="pathway">
    <text evidence="8">Amino-sugar metabolism; N-acetylneuraminate degradation; D-fructose 6-phosphate from N-acetylneuraminate: step 4/5.</text>
</comment>
<feature type="active site" description="Proton donor/acceptor" evidence="10">
    <location>
        <position position="286"/>
    </location>
</feature>
<evidence type="ECO:0000256" key="5">
    <source>
        <dbReference type="ARBA" id="ARBA00022801"/>
    </source>
</evidence>
<comment type="cofactor">
    <cofactor evidence="12">
        <name>a divalent metal cation</name>
        <dbReference type="ChEBI" id="CHEBI:60240"/>
    </cofactor>
    <text evidence="12">Binds 1 divalent metal cation per subunit.</text>
</comment>